<dbReference type="Proteomes" id="UP000226192">
    <property type="component" value="Unassembled WGS sequence"/>
</dbReference>
<evidence type="ECO:0000313" key="2">
    <source>
        <dbReference type="EMBL" id="PHH60675.1"/>
    </source>
</evidence>
<evidence type="ECO:0000313" key="3">
    <source>
        <dbReference type="Proteomes" id="UP000226192"/>
    </source>
</evidence>
<protein>
    <submittedName>
        <fullName evidence="2">Uncharacterized protein</fullName>
    </submittedName>
</protein>
<dbReference type="EMBL" id="NJET01000134">
    <property type="protein sequence ID" value="PHH60675.1"/>
    <property type="molecule type" value="Genomic_DNA"/>
</dbReference>
<gene>
    <name evidence="2" type="ORF">CDD81_1361</name>
</gene>
<feature type="region of interest" description="Disordered" evidence="1">
    <location>
        <begin position="169"/>
        <end position="231"/>
    </location>
</feature>
<feature type="compositionally biased region" description="Basic and acidic residues" evidence="1">
    <location>
        <begin position="194"/>
        <end position="203"/>
    </location>
</feature>
<proteinExistence type="predicted"/>
<dbReference type="AlphaFoldDB" id="A0A2C5XTS8"/>
<evidence type="ECO:0000256" key="1">
    <source>
        <dbReference type="SAM" id="MobiDB-lite"/>
    </source>
</evidence>
<comment type="caution">
    <text evidence="2">The sequence shown here is derived from an EMBL/GenBank/DDBJ whole genome shotgun (WGS) entry which is preliminary data.</text>
</comment>
<accession>A0A2C5XTS8</accession>
<feature type="region of interest" description="Disordered" evidence="1">
    <location>
        <begin position="1"/>
        <end position="45"/>
    </location>
</feature>
<organism evidence="2 3">
    <name type="scientific">Ophiocordyceps australis</name>
    <dbReference type="NCBI Taxonomy" id="1399860"/>
    <lineage>
        <taxon>Eukaryota</taxon>
        <taxon>Fungi</taxon>
        <taxon>Dikarya</taxon>
        <taxon>Ascomycota</taxon>
        <taxon>Pezizomycotina</taxon>
        <taxon>Sordariomycetes</taxon>
        <taxon>Hypocreomycetidae</taxon>
        <taxon>Hypocreales</taxon>
        <taxon>Ophiocordycipitaceae</taxon>
        <taxon>Ophiocordyceps</taxon>
    </lineage>
</organism>
<keyword evidence="3" id="KW-1185">Reference proteome</keyword>
<reference evidence="2 3" key="1">
    <citation type="submission" date="2017-06" db="EMBL/GenBank/DDBJ databases">
        <title>Ant-infecting Ophiocordyceps genomes reveal a high diversity of potential behavioral manipulation genes and a possible major role for enterotoxins.</title>
        <authorList>
            <person name="De Bekker C."/>
            <person name="Evans H.C."/>
            <person name="Brachmann A."/>
            <person name="Hughes D.P."/>
        </authorList>
    </citation>
    <scope>NUCLEOTIDE SEQUENCE [LARGE SCALE GENOMIC DNA]</scope>
    <source>
        <strain evidence="2 3">Map64</strain>
    </source>
</reference>
<feature type="compositionally biased region" description="Polar residues" evidence="1">
    <location>
        <begin position="31"/>
        <end position="43"/>
    </location>
</feature>
<sequence length="231" mass="23898">MATNAQGLPANPVFVDPLAPRRNQAGGNSGQLGQVATQQTDNGENQRDLFNLEPINTVRSNMLGQSSQTTNAQQTEEAASRLGQLVSAGSGFYDDSIFDSSATAEAGNLEDDLFGSEAGGSEVNYDYLFEPPGSGDLAGGLENQESALQADPAPGISAQEFLESLNSSSLLASPFGPGPASGTYPLVGTPSESGSERSKRGRDESDDGQDGPGPKRARLDGQGALDSKQKD</sequence>
<name>A0A2C5XTS8_9HYPO</name>